<dbReference type="Gene3D" id="6.10.340.10">
    <property type="match status" value="1"/>
</dbReference>
<evidence type="ECO:0000256" key="8">
    <source>
        <dbReference type="ARBA" id="ARBA00022741"/>
    </source>
</evidence>
<dbReference type="PROSITE" id="PS50885">
    <property type="entry name" value="HAMP"/>
    <property type="match status" value="1"/>
</dbReference>
<sequence length="524" mass="60254">MKIKTKIILSNILMVGIPILTAGVIGLIGWHQIDSKYIYSLETMFKDENAVVSAQSSIYAYQEELWNTNWEQMEEEEIGHQDEEDESNIKWNELKNEKNELTQTSKMYNLGQEMENMGYHFSVFMNGDCQYSNLTGEDQTVMQKIAGDAITHVRSMVVGEDNASVIKSSFEKGDVICVIIAVNSGNEIQSENGISYLKQYIFKFVLLFLLIIIAVIFFTNMILSRFIAKLILPPMFMLQEGTRHITEGDLDTPIRYKNKDELGEVCENFEAMRAYLKQSALERLEYEAYRRELISGISHDLRTPLTSIKGYLEGLTMGIANNKEMQERYYHAMSIRTNDLERLVDNLSVYNKLENHTLQYDRQQFDLRAFLDSYRSDRSLEMEKNKINIRINARDGEYPVFLDRLQLNRVFDNFVSNTIKYRTQEKSLVFITVDHMEDKTICIYEDDAGGVPEEALPRLFDSFYRVDDARCKAGEGSGLGLAIVKEIITGQGGYIYAENGKTGLKIVMEIEKAEDEDESINCGR</sequence>
<dbReference type="RefSeq" id="WP_138205324.1">
    <property type="nucleotide sequence ID" value="NZ_BRPJ01000007.1"/>
</dbReference>
<keyword evidence="18" id="KW-1185">Reference proteome</keyword>
<protein>
    <recommendedName>
        <fullName evidence="3">histidine kinase</fullName>
        <ecNumber evidence="3">2.7.13.3</ecNumber>
    </recommendedName>
</protein>
<dbReference type="InterPro" id="IPR003660">
    <property type="entry name" value="HAMP_dom"/>
</dbReference>
<evidence type="ECO:0000256" key="4">
    <source>
        <dbReference type="ARBA" id="ARBA00022475"/>
    </source>
</evidence>
<evidence type="ECO:0000259" key="15">
    <source>
        <dbReference type="PROSITE" id="PS50109"/>
    </source>
</evidence>
<keyword evidence="7 14" id="KW-0812">Transmembrane</keyword>
<keyword evidence="6" id="KW-0808">Transferase</keyword>
<dbReference type="EMBL" id="BRPJ01000007">
    <property type="protein sequence ID" value="GLB28489.1"/>
    <property type="molecule type" value="Genomic_DNA"/>
</dbReference>
<dbReference type="InterPro" id="IPR005467">
    <property type="entry name" value="His_kinase_dom"/>
</dbReference>
<evidence type="ECO:0000313" key="17">
    <source>
        <dbReference type="EMBL" id="GLB28489.1"/>
    </source>
</evidence>
<dbReference type="InterPro" id="IPR050398">
    <property type="entry name" value="HssS/ArlS-like"/>
</dbReference>
<keyword evidence="4" id="KW-1003">Cell membrane</keyword>
<dbReference type="PRINTS" id="PR00344">
    <property type="entry name" value="BCTRLSENSOR"/>
</dbReference>
<dbReference type="CDD" id="cd00082">
    <property type="entry name" value="HisKA"/>
    <property type="match status" value="1"/>
</dbReference>
<dbReference type="InterPro" id="IPR003661">
    <property type="entry name" value="HisK_dim/P_dom"/>
</dbReference>
<dbReference type="InterPro" id="IPR036097">
    <property type="entry name" value="HisK_dim/P_sf"/>
</dbReference>
<keyword evidence="10" id="KW-0067">ATP-binding</keyword>
<dbReference type="Gene3D" id="3.30.565.10">
    <property type="entry name" value="Histidine kinase-like ATPase, C-terminal domain"/>
    <property type="match status" value="1"/>
</dbReference>
<evidence type="ECO:0000256" key="12">
    <source>
        <dbReference type="ARBA" id="ARBA00023012"/>
    </source>
</evidence>
<dbReference type="SUPFAM" id="SSF158472">
    <property type="entry name" value="HAMP domain-like"/>
    <property type="match status" value="1"/>
</dbReference>
<dbReference type="SMART" id="SM00388">
    <property type="entry name" value="HisKA"/>
    <property type="match status" value="1"/>
</dbReference>
<dbReference type="SMART" id="SM00387">
    <property type="entry name" value="HATPase_c"/>
    <property type="match status" value="1"/>
</dbReference>
<dbReference type="InterPro" id="IPR004358">
    <property type="entry name" value="Sig_transdc_His_kin-like_C"/>
</dbReference>
<keyword evidence="12" id="KW-0902">Two-component regulatory system</keyword>
<keyword evidence="13 14" id="KW-0472">Membrane</keyword>
<gene>
    <name evidence="17" type="ORF">LAD12857_04120</name>
</gene>
<evidence type="ECO:0000256" key="1">
    <source>
        <dbReference type="ARBA" id="ARBA00000085"/>
    </source>
</evidence>
<dbReference type="PANTHER" id="PTHR45528">
    <property type="entry name" value="SENSOR HISTIDINE KINASE CPXA"/>
    <property type="match status" value="1"/>
</dbReference>
<dbReference type="SMART" id="SM00304">
    <property type="entry name" value="HAMP"/>
    <property type="match status" value="1"/>
</dbReference>
<evidence type="ECO:0000313" key="18">
    <source>
        <dbReference type="Proteomes" id="UP001419084"/>
    </source>
</evidence>
<evidence type="ECO:0000256" key="2">
    <source>
        <dbReference type="ARBA" id="ARBA00004651"/>
    </source>
</evidence>
<dbReference type="Proteomes" id="UP001419084">
    <property type="component" value="Unassembled WGS sequence"/>
</dbReference>
<keyword evidence="8" id="KW-0547">Nucleotide-binding</keyword>
<feature type="domain" description="HAMP" evidence="16">
    <location>
        <begin position="229"/>
        <end position="281"/>
    </location>
</feature>
<dbReference type="InterPro" id="IPR036890">
    <property type="entry name" value="HATPase_C_sf"/>
</dbReference>
<dbReference type="InterPro" id="IPR003594">
    <property type="entry name" value="HATPase_dom"/>
</dbReference>
<proteinExistence type="predicted"/>
<dbReference type="SUPFAM" id="SSF55874">
    <property type="entry name" value="ATPase domain of HSP90 chaperone/DNA topoisomerase II/histidine kinase"/>
    <property type="match status" value="1"/>
</dbReference>
<evidence type="ECO:0000256" key="13">
    <source>
        <dbReference type="ARBA" id="ARBA00023136"/>
    </source>
</evidence>
<evidence type="ECO:0000256" key="14">
    <source>
        <dbReference type="SAM" id="Phobius"/>
    </source>
</evidence>
<reference evidence="17 18" key="1">
    <citation type="journal article" date="2024" name="Int. J. Syst. Evol. Microbiol.">
        <title>Lacrimispora brassicae sp. nov. isolated from fermented cabbage, and proposal of Clostridium indicum Gundawar et al. 2019 and Clostridium methoxybenzovorans Mechichi et al. 1999 as heterotypic synonyms of Lacrimispora amygdalina (Parshina et al. 2003) Haas and Blanchard 2020 and Lacrimispora indolis (McClung and McCoy 1957) Haas and Blanchard 2020, respectively.</title>
        <authorList>
            <person name="Kobayashi H."/>
            <person name="Tanizawa Y."/>
            <person name="Sakamoto M."/>
            <person name="Ohkuma M."/>
            <person name="Tohno M."/>
        </authorList>
    </citation>
    <scope>NUCLEOTIDE SEQUENCE [LARGE SCALE GENOMIC DNA]</scope>
    <source>
        <strain evidence="17 18">DSM 12857</strain>
    </source>
</reference>
<evidence type="ECO:0000256" key="6">
    <source>
        <dbReference type="ARBA" id="ARBA00022679"/>
    </source>
</evidence>
<dbReference type="Pfam" id="PF00672">
    <property type="entry name" value="HAMP"/>
    <property type="match status" value="1"/>
</dbReference>
<comment type="catalytic activity">
    <reaction evidence="1">
        <text>ATP + protein L-histidine = ADP + protein N-phospho-L-histidine.</text>
        <dbReference type="EC" id="2.7.13.3"/>
    </reaction>
</comment>
<name>A0ABQ5M1J9_9FIRM</name>
<keyword evidence="9 17" id="KW-0418">Kinase</keyword>
<dbReference type="EC" id="2.7.13.3" evidence="3"/>
<dbReference type="GO" id="GO:0016301">
    <property type="term" value="F:kinase activity"/>
    <property type="evidence" value="ECO:0007669"/>
    <property type="project" value="UniProtKB-KW"/>
</dbReference>
<organism evidence="17 18">
    <name type="scientific">Lacrimispora amygdalina</name>
    <dbReference type="NCBI Taxonomy" id="253257"/>
    <lineage>
        <taxon>Bacteria</taxon>
        <taxon>Bacillati</taxon>
        <taxon>Bacillota</taxon>
        <taxon>Clostridia</taxon>
        <taxon>Lachnospirales</taxon>
        <taxon>Lachnospiraceae</taxon>
        <taxon>Lacrimispora</taxon>
    </lineage>
</organism>
<feature type="domain" description="Histidine kinase" evidence="15">
    <location>
        <begin position="296"/>
        <end position="514"/>
    </location>
</feature>
<keyword evidence="5" id="KW-0597">Phosphoprotein</keyword>
<comment type="caution">
    <text evidence="17">The sequence shown here is derived from an EMBL/GenBank/DDBJ whole genome shotgun (WGS) entry which is preliminary data.</text>
</comment>
<evidence type="ECO:0000256" key="9">
    <source>
        <dbReference type="ARBA" id="ARBA00022777"/>
    </source>
</evidence>
<comment type="subcellular location">
    <subcellularLocation>
        <location evidence="2">Cell membrane</location>
        <topology evidence="2">Multi-pass membrane protein</topology>
    </subcellularLocation>
</comment>
<dbReference type="Pfam" id="PF00512">
    <property type="entry name" value="HisKA"/>
    <property type="match status" value="1"/>
</dbReference>
<evidence type="ECO:0000259" key="16">
    <source>
        <dbReference type="PROSITE" id="PS50885"/>
    </source>
</evidence>
<dbReference type="CDD" id="cd06225">
    <property type="entry name" value="HAMP"/>
    <property type="match status" value="1"/>
</dbReference>
<dbReference type="PROSITE" id="PS50109">
    <property type="entry name" value="HIS_KIN"/>
    <property type="match status" value="1"/>
</dbReference>
<evidence type="ECO:0000256" key="3">
    <source>
        <dbReference type="ARBA" id="ARBA00012438"/>
    </source>
</evidence>
<evidence type="ECO:0000256" key="11">
    <source>
        <dbReference type="ARBA" id="ARBA00022989"/>
    </source>
</evidence>
<dbReference type="PANTHER" id="PTHR45528:SF1">
    <property type="entry name" value="SENSOR HISTIDINE KINASE CPXA"/>
    <property type="match status" value="1"/>
</dbReference>
<keyword evidence="11 14" id="KW-1133">Transmembrane helix</keyword>
<dbReference type="SUPFAM" id="SSF47384">
    <property type="entry name" value="Homodimeric domain of signal transducing histidine kinase"/>
    <property type="match status" value="1"/>
</dbReference>
<dbReference type="Pfam" id="PF02518">
    <property type="entry name" value="HATPase_c"/>
    <property type="match status" value="1"/>
</dbReference>
<feature type="transmembrane region" description="Helical" evidence="14">
    <location>
        <begin position="200"/>
        <end position="223"/>
    </location>
</feature>
<dbReference type="Gene3D" id="1.10.287.130">
    <property type="match status" value="1"/>
</dbReference>
<feature type="transmembrane region" description="Helical" evidence="14">
    <location>
        <begin position="7"/>
        <end position="30"/>
    </location>
</feature>
<evidence type="ECO:0000256" key="10">
    <source>
        <dbReference type="ARBA" id="ARBA00022840"/>
    </source>
</evidence>
<evidence type="ECO:0000256" key="5">
    <source>
        <dbReference type="ARBA" id="ARBA00022553"/>
    </source>
</evidence>
<accession>A0ABQ5M1J9</accession>
<evidence type="ECO:0000256" key="7">
    <source>
        <dbReference type="ARBA" id="ARBA00022692"/>
    </source>
</evidence>